<feature type="compositionally biased region" description="Polar residues" evidence="1">
    <location>
        <begin position="332"/>
        <end position="353"/>
    </location>
</feature>
<feature type="region of interest" description="Disordered" evidence="1">
    <location>
        <begin position="262"/>
        <end position="287"/>
    </location>
</feature>
<gene>
    <name evidence="2" type="ORF">PLEPLA_LOCUS37595</name>
</gene>
<accession>A0A9N7Z5U8</accession>
<evidence type="ECO:0000313" key="3">
    <source>
        <dbReference type="Proteomes" id="UP001153269"/>
    </source>
</evidence>
<feature type="compositionally biased region" description="Low complexity" evidence="1">
    <location>
        <begin position="358"/>
        <end position="371"/>
    </location>
</feature>
<feature type="compositionally biased region" description="Polar residues" evidence="1">
    <location>
        <begin position="601"/>
        <end position="615"/>
    </location>
</feature>
<feature type="region of interest" description="Disordered" evidence="1">
    <location>
        <begin position="34"/>
        <end position="82"/>
    </location>
</feature>
<feature type="compositionally biased region" description="Low complexity" evidence="1">
    <location>
        <begin position="713"/>
        <end position="737"/>
    </location>
</feature>
<dbReference type="AlphaFoldDB" id="A0A9N7Z5U8"/>
<evidence type="ECO:0008006" key="4">
    <source>
        <dbReference type="Google" id="ProtNLM"/>
    </source>
</evidence>
<feature type="compositionally biased region" description="Low complexity" evidence="1">
    <location>
        <begin position="59"/>
        <end position="69"/>
    </location>
</feature>
<feature type="region of interest" description="Disordered" evidence="1">
    <location>
        <begin position="506"/>
        <end position="560"/>
    </location>
</feature>
<dbReference type="Proteomes" id="UP001153269">
    <property type="component" value="Unassembled WGS sequence"/>
</dbReference>
<reference evidence="2" key="1">
    <citation type="submission" date="2020-03" db="EMBL/GenBank/DDBJ databases">
        <authorList>
            <person name="Weist P."/>
        </authorList>
    </citation>
    <scope>NUCLEOTIDE SEQUENCE</scope>
</reference>
<feature type="region of interest" description="Disordered" evidence="1">
    <location>
        <begin position="180"/>
        <end position="199"/>
    </location>
</feature>
<feature type="compositionally biased region" description="Low complexity" evidence="1">
    <location>
        <begin position="778"/>
        <end position="793"/>
    </location>
</feature>
<sequence length="850" mass="91942">MPLSADEQPCPKFQPNIFDPARCHDCLRQRHLHAGAGESTEEAPRLKPTAGAGTGGLTDTGTWTGGLKDTGTRTGGLKDTGTWTGAGKGVLLTPIQSQAEEKDTSSKEDSDGFSVVSSYCDVSGVRPGPGESSLCILSPECELYICDGDDDDSTDSYQEFSGSVSAEDEYLPIRRRPAKPAMTRLDPPPHRPSPRAWMDEARSREGFTRRAGMSDDREKRESGYFSLGRATGARSLRDSSPSTPFRHFERGHPLFSARNIEPKDTIPFRNPNLGVASERQVPEDEYDDLPLGIHQPDPYDIAIEVEAQVGPRSPSPTPFKVAESLASDRKGFSSSYGRGNPASHVSSFQSGRFDSSRRSSALPSRSSSPSRGNLPFRRSESTGSLSRRSLEGGGRSQGMEPRSQSSIRSVVGRHVHEEPGSRSSLQSTQARRGESGTLPRNFKSLPGSVKYQTSTVSDFRSALKRTEVLTAEAHLPHDGTINLQGPRPSAKLTPPAGHQLDETAGLHLHRGEPPRLAGTVPRRQGETTAPPPGPLLFKSESVTSLNGRGHNGRCGSPVREGYDIESQALLRNSTARNRLSDQEHEHESPPAVSPPRRGHDTPTQSILRKTESSPAPGSRGRDSRASSPGRRGLETPRQFPLRKTDPGGSLSGRGRESRNQSPSRRSYEAPSQSLLRKSEGTSSVRGHDAHSVSPSRRRHDVSEQHSLRKTQTSSSLKHSRPSSSPSGRGSSDPPGYSVLRCATNGDSSRSLQRKNTHTDSRSDSKHSPRSWRESTTHSPRSSSLSRGASPSRPTTNGSRAAFVTLEEEPGARAASGLWSVDRSTRSAPSHRETRGARTAAAALLLLLTFK</sequence>
<keyword evidence="3" id="KW-1185">Reference proteome</keyword>
<protein>
    <recommendedName>
        <fullName evidence="4">Serine/arginine repetitive matrix protein 2-like</fullName>
    </recommendedName>
</protein>
<name>A0A9N7Z5U8_PLEPL</name>
<feature type="region of interest" description="Disordered" evidence="1">
    <location>
        <begin position="302"/>
        <end position="449"/>
    </location>
</feature>
<organism evidence="2 3">
    <name type="scientific">Pleuronectes platessa</name>
    <name type="common">European plaice</name>
    <dbReference type="NCBI Taxonomy" id="8262"/>
    <lineage>
        <taxon>Eukaryota</taxon>
        <taxon>Metazoa</taxon>
        <taxon>Chordata</taxon>
        <taxon>Craniata</taxon>
        <taxon>Vertebrata</taxon>
        <taxon>Euteleostomi</taxon>
        <taxon>Actinopterygii</taxon>
        <taxon>Neopterygii</taxon>
        <taxon>Teleostei</taxon>
        <taxon>Neoteleostei</taxon>
        <taxon>Acanthomorphata</taxon>
        <taxon>Carangaria</taxon>
        <taxon>Pleuronectiformes</taxon>
        <taxon>Pleuronectoidei</taxon>
        <taxon>Pleuronectidae</taxon>
        <taxon>Pleuronectes</taxon>
    </lineage>
</organism>
<dbReference type="EMBL" id="CADEAL010004033">
    <property type="protein sequence ID" value="CAB1449909.1"/>
    <property type="molecule type" value="Genomic_DNA"/>
</dbReference>
<comment type="caution">
    <text evidence="2">The sequence shown here is derived from an EMBL/GenBank/DDBJ whole genome shotgun (WGS) entry which is preliminary data.</text>
</comment>
<feature type="compositionally biased region" description="Basic and acidic residues" evidence="1">
    <location>
        <begin position="756"/>
        <end position="775"/>
    </location>
</feature>
<feature type="compositionally biased region" description="Polar residues" evidence="1">
    <location>
        <begin position="659"/>
        <end position="684"/>
    </location>
</feature>
<feature type="region of interest" description="Disordered" evidence="1">
    <location>
        <begin position="576"/>
        <end position="835"/>
    </location>
</feature>
<proteinExistence type="predicted"/>
<feature type="compositionally biased region" description="Polar residues" evidence="1">
    <location>
        <begin position="421"/>
        <end position="430"/>
    </location>
</feature>
<evidence type="ECO:0000313" key="2">
    <source>
        <dbReference type="EMBL" id="CAB1449909.1"/>
    </source>
</evidence>
<evidence type="ECO:0000256" key="1">
    <source>
        <dbReference type="SAM" id="MobiDB-lite"/>
    </source>
</evidence>
<feature type="compositionally biased region" description="Basic and acidic residues" evidence="1">
    <location>
        <begin position="578"/>
        <end position="588"/>
    </location>
</feature>